<keyword evidence="2" id="KW-0175">Coiled coil</keyword>
<proteinExistence type="predicted"/>
<comment type="subcellular location">
    <subcellularLocation>
        <location evidence="1">Cell envelope</location>
    </subcellularLocation>
</comment>
<dbReference type="GO" id="GO:0030313">
    <property type="term" value="C:cell envelope"/>
    <property type="evidence" value="ECO:0007669"/>
    <property type="project" value="UniProtKB-SubCell"/>
</dbReference>
<dbReference type="EMBL" id="JAAZWO010000008">
    <property type="protein sequence ID" value="MBC2397837.1"/>
    <property type="molecule type" value="Genomic_DNA"/>
</dbReference>
<dbReference type="AlphaFoldDB" id="A0A923E9R2"/>
<feature type="compositionally biased region" description="Low complexity" evidence="3">
    <location>
        <begin position="91"/>
        <end position="101"/>
    </location>
</feature>
<evidence type="ECO:0000256" key="3">
    <source>
        <dbReference type="SAM" id="MobiDB-lite"/>
    </source>
</evidence>
<protein>
    <submittedName>
        <fullName evidence="4">Uncharacterized protein</fullName>
    </submittedName>
</protein>
<feature type="compositionally biased region" description="Basic and acidic residues" evidence="3">
    <location>
        <begin position="102"/>
        <end position="121"/>
    </location>
</feature>
<evidence type="ECO:0000313" key="5">
    <source>
        <dbReference type="Proteomes" id="UP000563151"/>
    </source>
</evidence>
<keyword evidence="5" id="KW-1185">Reference proteome</keyword>
<evidence type="ECO:0000256" key="2">
    <source>
        <dbReference type="ARBA" id="ARBA00023054"/>
    </source>
</evidence>
<reference evidence="4 5" key="1">
    <citation type="submission" date="2020-04" db="EMBL/GenBank/DDBJ databases">
        <title>Genomic insights into acetone-butanol-ethanol (ABE) fermentation by sequencing solventogenic clostridia strains.</title>
        <authorList>
            <person name="Brown S."/>
        </authorList>
    </citation>
    <scope>NUCLEOTIDE SEQUENCE [LARGE SCALE GENOMIC DNA]</scope>
    <source>
        <strain evidence="4 5">DJ011</strain>
    </source>
</reference>
<dbReference type="InterPro" id="IPR050465">
    <property type="entry name" value="UPF0194_transport"/>
</dbReference>
<sequence>MNYAMDAIKDKVFEGTVEYISQVGNSSNNVTTYDVTVGIKNPTNIKIGMNSNVNILVQSKVNALVIPAEALIKKNENKYVMVASSENNTGSSKASDNNSSNKEAKDSQSNEETETNKRQSDSEIGKIFYPVKWLY</sequence>
<comment type="caution">
    <text evidence="4">The sequence shown here is derived from an EMBL/GenBank/DDBJ whole genome shotgun (WGS) entry which is preliminary data.</text>
</comment>
<dbReference type="PANTHER" id="PTHR32347:SF14">
    <property type="entry name" value="EFFLUX SYSTEM COMPONENT YKNX-RELATED"/>
    <property type="match status" value="1"/>
</dbReference>
<feature type="region of interest" description="Disordered" evidence="3">
    <location>
        <begin position="83"/>
        <end position="121"/>
    </location>
</feature>
<name>A0A923E9R2_CLOTT</name>
<gene>
    <name evidence="4" type="ORF">HGG79_08625</name>
</gene>
<organism evidence="4 5">
    <name type="scientific">Clostridium tetanomorphum</name>
    <dbReference type="NCBI Taxonomy" id="1553"/>
    <lineage>
        <taxon>Bacteria</taxon>
        <taxon>Bacillati</taxon>
        <taxon>Bacillota</taxon>
        <taxon>Clostridia</taxon>
        <taxon>Eubacteriales</taxon>
        <taxon>Clostridiaceae</taxon>
        <taxon>Clostridium</taxon>
    </lineage>
</organism>
<dbReference type="PANTHER" id="PTHR32347">
    <property type="entry name" value="EFFLUX SYSTEM COMPONENT YKNX-RELATED"/>
    <property type="match status" value="1"/>
</dbReference>
<accession>A0A923E9R2</accession>
<dbReference type="Proteomes" id="UP000563151">
    <property type="component" value="Unassembled WGS sequence"/>
</dbReference>
<evidence type="ECO:0000256" key="1">
    <source>
        <dbReference type="ARBA" id="ARBA00004196"/>
    </source>
</evidence>
<dbReference type="Gene3D" id="2.40.30.170">
    <property type="match status" value="1"/>
</dbReference>
<evidence type="ECO:0000313" key="4">
    <source>
        <dbReference type="EMBL" id="MBC2397837.1"/>
    </source>
</evidence>